<comment type="catalytic activity">
    <reaction evidence="7 8">
        <text>a 6-O-methyl-2'-deoxyguanosine in DNA + L-cysteinyl-[protein] = S-methyl-L-cysteinyl-[protein] + a 2'-deoxyguanosine in DNA</text>
        <dbReference type="Rhea" id="RHEA:24000"/>
        <dbReference type="Rhea" id="RHEA-COMP:10131"/>
        <dbReference type="Rhea" id="RHEA-COMP:10132"/>
        <dbReference type="Rhea" id="RHEA-COMP:11367"/>
        <dbReference type="Rhea" id="RHEA-COMP:11368"/>
        <dbReference type="ChEBI" id="CHEBI:29950"/>
        <dbReference type="ChEBI" id="CHEBI:82612"/>
        <dbReference type="ChEBI" id="CHEBI:85445"/>
        <dbReference type="ChEBI" id="CHEBI:85448"/>
        <dbReference type="EC" id="2.1.1.63"/>
    </reaction>
</comment>
<dbReference type="HAMAP" id="MF_00772">
    <property type="entry name" value="OGT"/>
    <property type="match status" value="1"/>
</dbReference>
<evidence type="ECO:0000256" key="3">
    <source>
        <dbReference type="ARBA" id="ARBA00022603"/>
    </source>
</evidence>
<keyword evidence="6 8" id="KW-0234">DNA repair</keyword>
<dbReference type="EC" id="2.1.1.63" evidence="8"/>
<dbReference type="GO" id="GO:0003908">
    <property type="term" value="F:methylated-DNA-[protein]-cysteine S-methyltransferase activity"/>
    <property type="evidence" value="ECO:0007669"/>
    <property type="project" value="UniProtKB-EC"/>
</dbReference>
<comment type="miscellaneous">
    <text evidence="8">This enzyme catalyzes only one turnover and therefore is not strictly catalytic. According to one definition, an enzyme is a biocatalyst that acts repeatedly and over many reaction cycles.</text>
</comment>
<dbReference type="SUPFAM" id="SSF46767">
    <property type="entry name" value="Methylated DNA-protein cysteine methyltransferase, C-terminal domain"/>
    <property type="match status" value="1"/>
</dbReference>
<keyword evidence="11" id="KW-1185">Reference proteome</keyword>
<evidence type="ECO:0000313" key="10">
    <source>
        <dbReference type="EMBL" id="MFC3636405.1"/>
    </source>
</evidence>
<comment type="catalytic activity">
    <reaction evidence="1 8">
        <text>a 4-O-methyl-thymidine in DNA + L-cysteinyl-[protein] = a thymidine in DNA + S-methyl-L-cysteinyl-[protein]</text>
        <dbReference type="Rhea" id="RHEA:53428"/>
        <dbReference type="Rhea" id="RHEA-COMP:10131"/>
        <dbReference type="Rhea" id="RHEA-COMP:10132"/>
        <dbReference type="Rhea" id="RHEA-COMP:13555"/>
        <dbReference type="Rhea" id="RHEA-COMP:13556"/>
        <dbReference type="ChEBI" id="CHEBI:29950"/>
        <dbReference type="ChEBI" id="CHEBI:82612"/>
        <dbReference type="ChEBI" id="CHEBI:137386"/>
        <dbReference type="ChEBI" id="CHEBI:137387"/>
        <dbReference type="EC" id="2.1.1.63"/>
    </reaction>
</comment>
<evidence type="ECO:0000259" key="9">
    <source>
        <dbReference type="Pfam" id="PF01035"/>
    </source>
</evidence>
<proteinExistence type="inferred from homology"/>
<protein>
    <recommendedName>
        <fullName evidence="8">Methylated-DNA--protein-cysteine methyltransferase</fullName>
        <ecNumber evidence="8">2.1.1.63</ecNumber>
    </recommendedName>
    <alternativeName>
        <fullName evidence="8">6-O-methylguanine-DNA methyltransferase</fullName>
        <shortName evidence="8">MGMT</shortName>
    </alternativeName>
    <alternativeName>
        <fullName evidence="8">O-6-methylguanine-DNA-alkyltransferase</fullName>
    </alternativeName>
</protein>
<evidence type="ECO:0000256" key="8">
    <source>
        <dbReference type="HAMAP-Rule" id="MF_00772"/>
    </source>
</evidence>
<dbReference type="Proteomes" id="UP001595704">
    <property type="component" value="Unassembled WGS sequence"/>
</dbReference>
<evidence type="ECO:0000256" key="4">
    <source>
        <dbReference type="ARBA" id="ARBA00022679"/>
    </source>
</evidence>
<evidence type="ECO:0000256" key="5">
    <source>
        <dbReference type="ARBA" id="ARBA00022763"/>
    </source>
</evidence>
<organism evidence="10 11">
    <name type="scientific">Camelimonas fluminis</name>
    <dbReference type="NCBI Taxonomy" id="1576911"/>
    <lineage>
        <taxon>Bacteria</taxon>
        <taxon>Pseudomonadati</taxon>
        <taxon>Pseudomonadota</taxon>
        <taxon>Alphaproteobacteria</taxon>
        <taxon>Hyphomicrobiales</taxon>
        <taxon>Chelatococcaceae</taxon>
        <taxon>Camelimonas</taxon>
    </lineage>
</organism>
<evidence type="ECO:0000256" key="2">
    <source>
        <dbReference type="ARBA" id="ARBA00022490"/>
    </source>
</evidence>
<reference evidence="11" key="1">
    <citation type="journal article" date="2019" name="Int. J. Syst. Evol. Microbiol.">
        <title>The Global Catalogue of Microorganisms (GCM) 10K type strain sequencing project: providing services to taxonomists for standard genome sequencing and annotation.</title>
        <authorList>
            <consortium name="The Broad Institute Genomics Platform"/>
            <consortium name="The Broad Institute Genome Sequencing Center for Infectious Disease"/>
            <person name="Wu L."/>
            <person name="Ma J."/>
        </authorList>
    </citation>
    <scope>NUCLEOTIDE SEQUENCE [LARGE SCALE GENOMIC DNA]</scope>
    <source>
        <strain evidence="11">KCTC 42282</strain>
    </source>
</reference>
<dbReference type="InterPro" id="IPR014048">
    <property type="entry name" value="MethylDNA_cys_MeTrfase_DNA-bd"/>
</dbReference>
<comment type="caution">
    <text evidence="10">The sequence shown here is derived from an EMBL/GenBank/DDBJ whole genome shotgun (WGS) entry which is preliminary data.</text>
</comment>
<comment type="function">
    <text evidence="8">Involved in the cellular defense against the biological effects of O6-methylguanine (O6-MeG) and O4-methylthymine (O4-MeT) in DNA. Repairs the methylated nucleobase in DNA by stoichiometrically transferring the methyl group to a cysteine residue in the enzyme. This is a suicide reaction: the enzyme is irreversibly inactivated.</text>
</comment>
<dbReference type="GO" id="GO:0032259">
    <property type="term" value="P:methylation"/>
    <property type="evidence" value="ECO:0007669"/>
    <property type="project" value="UniProtKB-KW"/>
</dbReference>
<dbReference type="InterPro" id="IPR036217">
    <property type="entry name" value="MethylDNA_cys_MeTrfase_DNAb"/>
</dbReference>
<dbReference type="PANTHER" id="PTHR10815">
    <property type="entry name" value="METHYLATED-DNA--PROTEIN-CYSTEINE METHYLTRANSFERASE"/>
    <property type="match status" value="1"/>
</dbReference>
<keyword evidence="5 8" id="KW-0227">DNA damage</keyword>
<dbReference type="InterPro" id="IPR036388">
    <property type="entry name" value="WH-like_DNA-bd_sf"/>
</dbReference>
<gene>
    <name evidence="10" type="ORF">ACFONL_03265</name>
</gene>
<evidence type="ECO:0000256" key="6">
    <source>
        <dbReference type="ARBA" id="ARBA00023204"/>
    </source>
</evidence>
<dbReference type="Pfam" id="PF01035">
    <property type="entry name" value="DNA_binding_1"/>
    <property type="match status" value="1"/>
</dbReference>
<keyword evidence="3 8" id="KW-0489">Methyltransferase</keyword>
<keyword evidence="2 8" id="KW-0963">Cytoplasm</keyword>
<feature type="domain" description="Methylated-DNA-[protein]-cysteine S-methyltransferase DNA binding" evidence="9">
    <location>
        <begin position="99"/>
        <end position="180"/>
    </location>
</feature>
<feature type="active site" description="Nucleophile; methyl group acceptor" evidence="8">
    <location>
        <position position="151"/>
    </location>
</feature>
<dbReference type="SUPFAM" id="SSF53155">
    <property type="entry name" value="Methylated DNA-protein cysteine methyltransferase domain"/>
    <property type="match status" value="1"/>
</dbReference>
<sequence length="210" mass="22087">MLPALEPPPAAPAPQRLVLSQWPTPAGMALLICDETGALRVFDWEGYDERMRRLLARHYGPVEPETGATPADLAHALDAYFGGDIAAIDAIPVATNGTAFQRRVWAGLRRIPAGTTLSYGQLTAAIGAPPTAVRAVGLANGANPIGVVVPCHRVIGADGTLTGYAGGLARKRWLLTHEGADFNDKPKRGDKKIEAPLSALPLFAMLGEPG</sequence>
<dbReference type="EMBL" id="JBHRYC010000023">
    <property type="protein sequence ID" value="MFC3636405.1"/>
    <property type="molecule type" value="Genomic_DNA"/>
</dbReference>
<dbReference type="InterPro" id="IPR036631">
    <property type="entry name" value="MGMT_N_sf"/>
</dbReference>
<evidence type="ECO:0000313" key="11">
    <source>
        <dbReference type="Proteomes" id="UP001595704"/>
    </source>
</evidence>
<dbReference type="NCBIfam" id="TIGR00589">
    <property type="entry name" value="ogt"/>
    <property type="match status" value="1"/>
</dbReference>
<dbReference type="CDD" id="cd06445">
    <property type="entry name" value="ATase"/>
    <property type="match status" value="1"/>
</dbReference>
<comment type="subcellular location">
    <subcellularLocation>
        <location evidence="8">Cytoplasm</location>
    </subcellularLocation>
</comment>
<name>A0ABV7UCM5_9HYPH</name>
<dbReference type="InterPro" id="IPR023546">
    <property type="entry name" value="MGMT"/>
</dbReference>
<comment type="similarity">
    <text evidence="8">Belongs to the MGMT family.</text>
</comment>
<dbReference type="Gene3D" id="1.10.10.10">
    <property type="entry name" value="Winged helix-like DNA-binding domain superfamily/Winged helix DNA-binding domain"/>
    <property type="match status" value="1"/>
</dbReference>
<dbReference type="PANTHER" id="PTHR10815:SF5">
    <property type="entry name" value="METHYLATED-DNA--PROTEIN-CYSTEINE METHYLTRANSFERASE"/>
    <property type="match status" value="1"/>
</dbReference>
<accession>A0ABV7UCM5</accession>
<keyword evidence="4 8" id="KW-0808">Transferase</keyword>
<evidence type="ECO:0000256" key="1">
    <source>
        <dbReference type="ARBA" id="ARBA00001286"/>
    </source>
</evidence>
<evidence type="ECO:0000256" key="7">
    <source>
        <dbReference type="ARBA" id="ARBA00049348"/>
    </source>
</evidence>
<dbReference type="RefSeq" id="WP_191317512.1">
    <property type="nucleotide sequence ID" value="NZ_BNCG01000001.1"/>
</dbReference>
<dbReference type="InterPro" id="IPR001497">
    <property type="entry name" value="MethylDNA_cys_MeTrfase_AS"/>
</dbReference>
<dbReference type="PROSITE" id="PS00374">
    <property type="entry name" value="MGMT"/>
    <property type="match status" value="1"/>
</dbReference>